<evidence type="ECO:0000313" key="5">
    <source>
        <dbReference type="Proteomes" id="UP000664835"/>
    </source>
</evidence>
<dbReference type="Proteomes" id="UP000664835">
    <property type="component" value="Unassembled WGS sequence"/>
</dbReference>
<dbReference type="Gene3D" id="3.40.50.2300">
    <property type="match status" value="1"/>
</dbReference>
<dbReference type="SMART" id="SM00448">
    <property type="entry name" value="REC"/>
    <property type="match status" value="1"/>
</dbReference>
<dbReference type="InterPro" id="IPR050595">
    <property type="entry name" value="Bact_response_regulator"/>
</dbReference>
<feature type="domain" description="Response regulatory" evidence="3">
    <location>
        <begin position="3"/>
        <end position="115"/>
    </location>
</feature>
<dbReference type="EMBL" id="JAGETV010000030">
    <property type="protein sequence ID" value="MBO1928221.1"/>
    <property type="molecule type" value="Genomic_DNA"/>
</dbReference>
<feature type="modified residue" description="4-aspartylphosphate" evidence="2">
    <location>
        <position position="51"/>
    </location>
</feature>
<protein>
    <submittedName>
        <fullName evidence="4">Response regulator</fullName>
    </submittedName>
</protein>
<evidence type="ECO:0000256" key="1">
    <source>
        <dbReference type="ARBA" id="ARBA00022553"/>
    </source>
</evidence>
<evidence type="ECO:0000256" key="2">
    <source>
        <dbReference type="PROSITE-ProRule" id="PRU00169"/>
    </source>
</evidence>
<dbReference type="InterPro" id="IPR001789">
    <property type="entry name" value="Sig_transdc_resp-reg_receiver"/>
</dbReference>
<dbReference type="PANTHER" id="PTHR44591">
    <property type="entry name" value="STRESS RESPONSE REGULATOR PROTEIN 1"/>
    <property type="match status" value="1"/>
</dbReference>
<evidence type="ECO:0000259" key="3">
    <source>
        <dbReference type="PROSITE" id="PS50110"/>
    </source>
</evidence>
<dbReference type="Pfam" id="PF00072">
    <property type="entry name" value="Response_reg"/>
    <property type="match status" value="1"/>
</dbReference>
<gene>
    <name evidence="4" type="ORF">J3998_11605</name>
</gene>
<accession>A0ABS3Q7I7</accession>
<reference evidence="4 5" key="1">
    <citation type="submission" date="2021-03" db="EMBL/GenBank/DDBJ databases">
        <title>Thiomicrorhabdus sp.nov.,novel sulfur-oxidizing bacteria isolated from coastal sediment.</title>
        <authorList>
            <person name="Liu X."/>
        </authorList>
    </citation>
    <scope>NUCLEOTIDE SEQUENCE [LARGE SCALE GENOMIC DNA]</scope>
    <source>
        <strain evidence="4 5">6S2-11</strain>
    </source>
</reference>
<name>A0ABS3Q7I7_9GAMM</name>
<sequence length="116" mass="12980">MYKILAIDDEPINLQIIGACLSNDYQLFMAKDGNRGMQLALKNKPDLILLDIVMPDLNGYEVAKMLKDNPQTRKIPIIFASGKTKSQIQTDVEHVGYISKPYNKAELLTLIANTLS</sequence>
<dbReference type="SUPFAM" id="SSF52172">
    <property type="entry name" value="CheY-like"/>
    <property type="match status" value="1"/>
</dbReference>
<proteinExistence type="predicted"/>
<keyword evidence="5" id="KW-1185">Reference proteome</keyword>
<keyword evidence="1 2" id="KW-0597">Phosphoprotein</keyword>
<dbReference type="PROSITE" id="PS50110">
    <property type="entry name" value="RESPONSE_REGULATORY"/>
    <property type="match status" value="1"/>
</dbReference>
<dbReference type="RefSeq" id="WP_208150834.1">
    <property type="nucleotide sequence ID" value="NZ_JAGETV010000030.1"/>
</dbReference>
<evidence type="ECO:0000313" key="4">
    <source>
        <dbReference type="EMBL" id="MBO1928221.1"/>
    </source>
</evidence>
<dbReference type="PANTHER" id="PTHR44591:SF3">
    <property type="entry name" value="RESPONSE REGULATORY DOMAIN-CONTAINING PROTEIN"/>
    <property type="match status" value="1"/>
</dbReference>
<comment type="caution">
    <text evidence="4">The sequence shown here is derived from an EMBL/GenBank/DDBJ whole genome shotgun (WGS) entry which is preliminary data.</text>
</comment>
<organism evidence="4 5">
    <name type="scientific">Thiomicrorhabdus marina</name>
    <dbReference type="NCBI Taxonomy" id="2818442"/>
    <lineage>
        <taxon>Bacteria</taxon>
        <taxon>Pseudomonadati</taxon>
        <taxon>Pseudomonadota</taxon>
        <taxon>Gammaproteobacteria</taxon>
        <taxon>Thiotrichales</taxon>
        <taxon>Piscirickettsiaceae</taxon>
        <taxon>Thiomicrorhabdus</taxon>
    </lineage>
</organism>
<dbReference type="InterPro" id="IPR011006">
    <property type="entry name" value="CheY-like_superfamily"/>
</dbReference>